<evidence type="ECO:0000259" key="1">
    <source>
        <dbReference type="PROSITE" id="PS50905"/>
    </source>
</evidence>
<name>A0ABX9LBG9_9ACTN</name>
<keyword evidence="3" id="KW-1185">Reference proteome</keyword>
<feature type="domain" description="Ferritin-like diiron" evidence="1">
    <location>
        <begin position="1"/>
        <end position="50"/>
    </location>
</feature>
<proteinExistence type="predicted"/>
<dbReference type="InterPro" id="IPR009078">
    <property type="entry name" value="Ferritin-like_SF"/>
</dbReference>
<comment type="caution">
    <text evidence="2">The sequence shown here is derived from an EMBL/GenBank/DDBJ whole genome shotgun (WGS) entry which is preliminary data.</text>
</comment>
<gene>
    <name evidence="2" type="ORF">DI270_030805</name>
</gene>
<dbReference type="Gene3D" id="1.20.1260.10">
    <property type="match status" value="1"/>
</dbReference>
<evidence type="ECO:0000313" key="3">
    <source>
        <dbReference type="Proteomes" id="UP000262538"/>
    </source>
</evidence>
<dbReference type="SUPFAM" id="SSF47240">
    <property type="entry name" value="Ferritin-like"/>
    <property type="match status" value="1"/>
</dbReference>
<organism evidence="2 3">
    <name type="scientific">Microbispora triticiradicis</name>
    <dbReference type="NCBI Taxonomy" id="2200763"/>
    <lineage>
        <taxon>Bacteria</taxon>
        <taxon>Bacillati</taxon>
        <taxon>Actinomycetota</taxon>
        <taxon>Actinomycetes</taxon>
        <taxon>Streptosporangiales</taxon>
        <taxon>Streptosporangiaceae</taxon>
        <taxon>Microbispora</taxon>
    </lineage>
</organism>
<dbReference type="InterPro" id="IPR009040">
    <property type="entry name" value="Ferritin-like_diiron"/>
</dbReference>
<dbReference type="EMBL" id="QFZU02000178">
    <property type="protein sequence ID" value="RGA01235.1"/>
    <property type="molecule type" value="Genomic_DNA"/>
</dbReference>
<reference evidence="2 3" key="1">
    <citation type="submission" date="2018-08" db="EMBL/GenBank/DDBJ databases">
        <title>Microbispora. triticiradicis sp. nov., a novel actinomycete isolated from the root of wheat (Triticum aestivum L.)).</title>
        <authorList>
            <person name="Han C."/>
        </authorList>
    </citation>
    <scope>NUCLEOTIDE SEQUENCE [LARGE SCALE GENOMIC DNA]</scope>
    <source>
        <strain evidence="2 3">NEAU-HRDPA2-9</strain>
    </source>
</reference>
<sequence length="50" mass="5297">MYSEDARQASAAGDSDVAEVLNGTAKDELRHAKAFSKKVAKLGRQCPTSS</sequence>
<dbReference type="InterPro" id="IPR012347">
    <property type="entry name" value="Ferritin-like"/>
</dbReference>
<dbReference type="PROSITE" id="PS50905">
    <property type="entry name" value="FERRITIN_LIKE"/>
    <property type="match status" value="1"/>
</dbReference>
<dbReference type="Proteomes" id="UP000262538">
    <property type="component" value="Unassembled WGS sequence"/>
</dbReference>
<evidence type="ECO:0000313" key="2">
    <source>
        <dbReference type="EMBL" id="RGA01235.1"/>
    </source>
</evidence>
<protein>
    <recommendedName>
        <fullName evidence="1">Ferritin-like diiron domain-containing protein</fullName>
    </recommendedName>
</protein>
<accession>A0ABX9LBG9</accession>